<name>A0A0F9SKE5_9ZZZZ</name>
<evidence type="ECO:0000313" key="1">
    <source>
        <dbReference type="EMBL" id="KKN62787.1"/>
    </source>
</evidence>
<proteinExistence type="predicted"/>
<evidence type="ECO:0008006" key="2">
    <source>
        <dbReference type="Google" id="ProtNLM"/>
    </source>
</evidence>
<accession>A0A0F9SKE5</accession>
<comment type="caution">
    <text evidence="1">The sequence shown here is derived from an EMBL/GenBank/DDBJ whole genome shotgun (WGS) entry which is preliminary data.</text>
</comment>
<sequence length="169" mass="19655">MKLWIIYKNGIGFSKIIAEMLQDSLEEFIDVAVGEAKKIDPALLVEEKLDYMIVGDIISKEIPSLDIQNWLLKYREVSKKKIKVISVFNVVLTDISVNSFWVKFLQDNVIAETIYPSIIRLKLNKADLAFKNGVHEIVKEYSDKFIEFIIKKIKNKKINKKLSDKEEYL</sequence>
<dbReference type="EMBL" id="LAZR01000613">
    <property type="protein sequence ID" value="KKN62787.1"/>
    <property type="molecule type" value="Genomic_DNA"/>
</dbReference>
<organism evidence="1">
    <name type="scientific">marine sediment metagenome</name>
    <dbReference type="NCBI Taxonomy" id="412755"/>
    <lineage>
        <taxon>unclassified sequences</taxon>
        <taxon>metagenomes</taxon>
        <taxon>ecological metagenomes</taxon>
    </lineage>
</organism>
<dbReference type="AlphaFoldDB" id="A0A0F9SKE5"/>
<protein>
    <recommendedName>
        <fullName evidence="2">Flavodoxin domain-containing protein</fullName>
    </recommendedName>
</protein>
<gene>
    <name evidence="1" type="ORF">LCGC14_0508480</name>
</gene>
<reference evidence="1" key="1">
    <citation type="journal article" date="2015" name="Nature">
        <title>Complex archaea that bridge the gap between prokaryotes and eukaryotes.</title>
        <authorList>
            <person name="Spang A."/>
            <person name="Saw J.H."/>
            <person name="Jorgensen S.L."/>
            <person name="Zaremba-Niedzwiedzka K."/>
            <person name="Martijn J."/>
            <person name="Lind A.E."/>
            <person name="van Eijk R."/>
            <person name="Schleper C."/>
            <person name="Guy L."/>
            <person name="Ettema T.J."/>
        </authorList>
    </citation>
    <scope>NUCLEOTIDE SEQUENCE</scope>
</reference>